<dbReference type="PANTHER" id="PTHR23511:SF5">
    <property type="entry name" value="MAJOR FACILITATOR-TYPE TRANSPORTER HXNZ-RELATED"/>
    <property type="match status" value="1"/>
</dbReference>
<dbReference type="InterPro" id="IPR036259">
    <property type="entry name" value="MFS_trans_sf"/>
</dbReference>
<reference evidence="9 10" key="1">
    <citation type="submission" date="2018-03" db="EMBL/GenBank/DDBJ databases">
        <authorList>
            <person name="Guldener U."/>
        </authorList>
    </citation>
    <scope>NUCLEOTIDE SEQUENCE [LARGE SCALE GENOMIC DNA]</scope>
    <source>
        <strain evidence="9 10">DAOM196992</strain>
    </source>
</reference>
<feature type="transmembrane region" description="Helical" evidence="7">
    <location>
        <begin position="610"/>
        <end position="635"/>
    </location>
</feature>
<feature type="transmembrane region" description="Helical" evidence="7">
    <location>
        <begin position="173"/>
        <end position="196"/>
    </location>
</feature>
<feature type="transmembrane region" description="Helical" evidence="7">
    <location>
        <begin position="483"/>
        <end position="503"/>
    </location>
</feature>
<protein>
    <recommendedName>
        <fullName evidence="8">Major facilitator superfamily (MFS) profile domain-containing protein</fullName>
    </recommendedName>
</protein>
<keyword evidence="4 7" id="KW-1133">Transmembrane helix</keyword>
<evidence type="ECO:0000256" key="1">
    <source>
        <dbReference type="ARBA" id="ARBA00004141"/>
    </source>
</evidence>
<dbReference type="InterPro" id="IPR011701">
    <property type="entry name" value="MFS"/>
</dbReference>
<feature type="compositionally biased region" description="Low complexity" evidence="6">
    <location>
        <begin position="673"/>
        <end position="682"/>
    </location>
</feature>
<evidence type="ECO:0000259" key="8">
    <source>
        <dbReference type="PROSITE" id="PS50850"/>
    </source>
</evidence>
<dbReference type="CDD" id="cd17316">
    <property type="entry name" value="MFS_SV2_like"/>
    <property type="match status" value="1"/>
</dbReference>
<feature type="transmembrane region" description="Helical" evidence="7">
    <location>
        <begin position="641"/>
        <end position="660"/>
    </location>
</feature>
<feature type="region of interest" description="Disordered" evidence="6">
    <location>
        <begin position="1"/>
        <end position="69"/>
    </location>
</feature>
<dbReference type="PANTHER" id="PTHR23511">
    <property type="entry name" value="SYNAPTIC VESICLE GLYCOPROTEIN 2"/>
    <property type="match status" value="1"/>
</dbReference>
<feature type="compositionally biased region" description="Polar residues" evidence="6">
    <location>
        <begin position="391"/>
        <end position="407"/>
    </location>
</feature>
<feature type="domain" description="Major facilitator superfamily (MFS) profile" evidence="8">
    <location>
        <begin position="139"/>
        <end position="664"/>
    </location>
</feature>
<evidence type="ECO:0000313" key="9">
    <source>
        <dbReference type="EMBL" id="SPO34657.1"/>
    </source>
</evidence>
<sequence length="682" mass="72528">MDPQRGAGVGPAALTQTDLEPDWSSVRPRSGIETSSGTVPAKRDLPEPRLSSSLGDSNARPSFQRHTLPRNATFHDVRSSRRPAMLDRASSNRVASIDLGLPPVRQADEATDWRATAVGVTPLDRTMDAIGMGRYQWTVLILSGLGWTADNMWIQAVAVILPHVQRTFEVTDAIVGLASSSIFVGMFVGSLVWGTISDSYGRRAAFNMTLLITAVFGTLSALSTSFGTLCVLLFAVGSGVGGSMPTDSSNLVENLPTRKHSYVTALSVFFSAGAVIPSIIGLVVLSDSASSGWRWLLGCLAAVTITFVSARVVFFRLLESPKYLVHAGRPQEARDILQRIQRFNGGNEVTIKLRDVCDDAVQGNPSGQGSAGPSTPRQSTSTRGTVPKRWQPTSRLRSGQKGYQSLPTGDEEDEEAVEEQGRMDAGEGAGSLADDDNEEPGHTVDFELPGWLAALPEAWHPTVADLLSRYAELFSEEWKQTTILVWIIWGGMSFAFTTFNVFLPKLLEERYGKADPSAPSGSKAAMVDYLVYNVSSLPGSLISAYLVETRLGRIGTMASSTALTGFSVLAFALTSWRASLTLISIAASISYAAIYGYTPEVMGPKIRGTACGSASAISRVTGIVAPLTAGLLFSINSNLPLYLAFASFAGVSAAMTMLPIETRGRGGGGQGDEGPAVGGADH</sequence>
<keyword evidence="2" id="KW-0813">Transport</keyword>
<keyword evidence="3 7" id="KW-0812">Transmembrane</keyword>
<gene>
    <name evidence="9" type="ORF">PSFLO_00128</name>
</gene>
<dbReference type="Pfam" id="PF07690">
    <property type="entry name" value="MFS_1"/>
    <property type="match status" value="1"/>
</dbReference>
<keyword evidence="5 7" id="KW-0472">Membrane</keyword>
<feature type="compositionally biased region" description="Polar residues" evidence="6">
    <location>
        <begin position="363"/>
        <end position="384"/>
    </location>
</feature>
<dbReference type="SUPFAM" id="SSF103473">
    <property type="entry name" value="MFS general substrate transporter"/>
    <property type="match status" value="1"/>
</dbReference>
<evidence type="ECO:0000256" key="5">
    <source>
        <dbReference type="ARBA" id="ARBA00023136"/>
    </source>
</evidence>
<evidence type="ECO:0000256" key="7">
    <source>
        <dbReference type="SAM" id="Phobius"/>
    </source>
</evidence>
<comment type="subcellular location">
    <subcellularLocation>
        <location evidence="1">Membrane</location>
        <topology evidence="1">Multi-pass membrane protein</topology>
    </subcellularLocation>
</comment>
<feature type="transmembrane region" description="Helical" evidence="7">
    <location>
        <begin position="579"/>
        <end position="598"/>
    </location>
</feature>
<feature type="compositionally biased region" description="Acidic residues" evidence="6">
    <location>
        <begin position="409"/>
        <end position="418"/>
    </location>
</feature>
<dbReference type="AlphaFoldDB" id="A0A5C3ET16"/>
<feature type="compositionally biased region" description="Polar residues" evidence="6">
    <location>
        <begin position="50"/>
        <end position="65"/>
    </location>
</feature>
<name>A0A5C3ET16_9BASI</name>
<dbReference type="OrthoDB" id="4139357at2759"/>
<evidence type="ECO:0000256" key="3">
    <source>
        <dbReference type="ARBA" id="ARBA00022692"/>
    </source>
</evidence>
<accession>A0A5C3ET16</accession>
<evidence type="ECO:0000256" key="6">
    <source>
        <dbReference type="SAM" id="MobiDB-lite"/>
    </source>
</evidence>
<feature type="transmembrane region" description="Helical" evidence="7">
    <location>
        <begin position="292"/>
        <end position="314"/>
    </location>
</feature>
<feature type="transmembrane region" description="Helical" evidence="7">
    <location>
        <begin position="137"/>
        <end position="161"/>
    </location>
</feature>
<dbReference type="EMBL" id="OOIP01000001">
    <property type="protein sequence ID" value="SPO34657.1"/>
    <property type="molecule type" value="Genomic_DNA"/>
</dbReference>
<feature type="transmembrane region" description="Helical" evidence="7">
    <location>
        <begin position="208"/>
        <end position="241"/>
    </location>
</feature>
<feature type="transmembrane region" description="Helical" evidence="7">
    <location>
        <begin position="262"/>
        <end position="286"/>
    </location>
</feature>
<dbReference type="Gene3D" id="1.20.1250.20">
    <property type="entry name" value="MFS general substrate transporter like domains"/>
    <property type="match status" value="2"/>
</dbReference>
<keyword evidence="10" id="KW-1185">Reference proteome</keyword>
<dbReference type="GO" id="GO:0022857">
    <property type="term" value="F:transmembrane transporter activity"/>
    <property type="evidence" value="ECO:0007669"/>
    <property type="project" value="InterPro"/>
</dbReference>
<evidence type="ECO:0000313" key="10">
    <source>
        <dbReference type="Proteomes" id="UP000323386"/>
    </source>
</evidence>
<feature type="transmembrane region" description="Helical" evidence="7">
    <location>
        <begin position="529"/>
        <end position="547"/>
    </location>
</feature>
<dbReference type="Proteomes" id="UP000323386">
    <property type="component" value="Unassembled WGS sequence"/>
</dbReference>
<organism evidence="9 10">
    <name type="scientific">Pseudozyma flocculosa</name>
    <dbReference type="NCBI Taxonomy" id="84751"/>
    <lineage>
        <taxon>Eukaryota</taxon>
        <taxon>Fungi</taxon>
        <taxon>Dikarya</taxon>
        <taxon>Basidiomycota</taxon>
        <taxon>Ustilaginomycotina</taxon>
        <taxon>Ustilaginomycetes</taxon>
        <taxon>Ustilaginales</taxon>
        <taxon>Ustilaginaceae</taxon>
        <taxon>Pseudozyma</taxon>
    </lineage>
</organism>
<feature type="region of interest" description="Disordered" evidence="6">
    <location>
        <begin position="360"/>
        <end position="444"/>
    </location>
</feature>
<proteinExistence type="predicted"/>
<feature type="transmembrane region" description="Helical" evidence="7">
    <location>
        <begin position="554"/>
        <end position="573"/>
    </location>
</feature>
<feature type="region of interest" description="Disordered" evidence="6">
    <location>
        <begin position="663"/>
        <end position="682"/>
    </location>
</feature>
<dbReference type="PROSITE" id="PS50850">
    <property type="entry name" value="MFS"/>
    <property type="match status" value="1"/>
</dbReference>
<evidence type="ECO:0000256" key="2">
    <source>
        <dbReference type="ARBA" id="ARBA00022448"/>
    </source>
</evidence>
<evidence type="ECO:0000256" key="4">
    <source>
        <dbReference type="ARBA" id="ARBA00022989"/>
    </source>
</evidence>
<dbReference type="GO" id="GO:0016020">
    <property type="term" value="C:membrane"/>
    <property type="evidence" value="ECO:0007669"/>
    <property type="project" value="UniProtKB-SubCell"/>
</dbReference>
<dbReference type="InterPro" id="IPR020846">
    <property type="entry name" value="MFS_dom"/>
</dbReference>